<keyword evidence="2 5" id="KW-0812">Transmembrane</keyword>
<name>A0A8E6EVF3_9BACT</name>
<feature type="transmembrane region" description="Helical" evidence="5">
    <location>
        <begin position="214"/>
        <end position="235"/>
    </location>
</feature>
<evidence type="ECO:0000313" key="6">
    <source>
        <dbReference type="EMBL" id="QVL32650.1"/>
    </source>
</evidence>
<evidence type="ECO:0000313" key="7">
    <source>
        <dbReference type="Proteomes" id="UP000676194"/>
    </source>
</evidence>
<dbReference type="RefSeq" id="WP_213497542.1">
    <property type="nucleotide sequence ID" value="NZ_CP074694.1"/>
</dbReference>
<evidence type="ECO:0000256" key="2">
    <source>
        <dbReference type="ARBA" id="ARBA00022692"/>
    </source>
</evidence>
<keyword evidence="7" id="KW-1185">Reference proteome</keyword>
<feature type="transmembrane region" description="Helical" evidence="5">
    <location>
        <begin position="137"/>
        <end position="157"/>
    </location>
</feature>
<dbReference type="InterPro" id="IPR002293">
    <property type="entry name" value="AA/rel_permease1"/>
</dbReference>
<evidence type="ECO:0000256" key="4">
    <source>
        <dbReference type="ARBA" id="ARBA00023136"/>
    </source>
</evidence>
<dbReference type="GO" id="GO:0015179">
    <property type="term" value="F:L-amino acid transmembrane transporter activity"/>
    <property type="evidence" value="ECO:0007669"/>
    <property type="project" value="TreeGrafter"/>
</dbReference>
<comment type="subcellular location">
    <subcellularLocation>
        <location evidence="1">Membrane</location>
        <topology evidence="1">Multi-pass membrane protein</topology>
    </subcellularLocation>
</comment>
<dbReference type="PIRSF" id="PIRSF006060">
    <property type="entry name" value="AA_transporter"/>
    <property type="match status" value="1"/>
</dbReference>
<feature type="transmembrane region" description="Helical" evidence="5">
    <location>
        <begin position="169"/>
        <end position="194"/>
    </location>
</feature>
<dbReference type="Pfam" id="PF13520">
    <property type="entry name" value="AA_permease_2"/>
    <property type="match status" value="1"/>
</dbReference>
<feature type="transmembrane region" description="Helical" evidence="5">
    <location>
        <begin position="255"/>
        <end position="276"/>
    </location>
</feature>
<feature type="transmembrane region" description="Helical" evidence="5">
    <location>
        <begin position="46"/>
        <end position="74"/>
    </location>
</feature>
<dbReference type="AlphaFoldDB" id="A0A8E6EVF3"/>
<dbReference type="PANTHER" id="PTHR11785:SF512">
    <property type="entry name" value="SOBREMESA, ISOFORM B"/>
    <property type="match status" value="1"/>
</dbReference>
<gene>
    <name evidence="6" type="ORF">KIH39_01665</name>
</gene>
<dbReference type="Gene3D" id="1.20.1740.10">
    <property type="entry name" value="Amino acid/polyamine transporter I"/>
    <property type="match status" value="1"/>
</dbReference>
<accession>A0A8E6EVF3</accession>
<keyword evidence="3 5" id="KW-1133">Transmembrane helix</keyword>
<evidence type="ECO:0000256" key="3">
    <source>
        <dbReference type="ARBA" id="ARBA00022989"/>
    </source>
</evidence>
<feature type="transmembrane region" description="Helical" evidence="5">
    <location>
        <begin position="382"/>
        <end position="409"/>
    </location>
</feature>
<dbReference type="Proteomes" id="UP000676194">
    <property type="component" value="Chromosome"/>
</dbReference>
<dbReference type="GO" id="GO:0016020">
    <property type="term" value="C:membrane"/>
    <property type="evidence" value="ECO:0007669"/>
    <property type="project" value="UniProtKB-SubCell"/>
</dbReference>
<evidence type="ECO:0000256" key="1">
    <source>
        <dbReference type="ARBA" id="ARBA00004141"/>
    </source>
</evidence>
<feature type="transmembrane region" description="Helical" evidence="5">
    <location>
        <begin position="12"/>
        <end position="34"/>
    </location>
</feature>
<feature type="transmembrane region" description="Helical" evidence="5">
    <location>
        <begin position="453"/>
        <end position="471"/>
    </location>
</feature>
<dbReference type="KEGG" id="tsph:KIH39_01665"/>
<organism evidence="6 7">
    <name type="scientific">Telmatocola sphagniphila</name>
    <dbReference type="NCBI Taxonomy" id="1123043"/>
    <lineage>
        <taxon>Bacteria</taxon>
        <taxon>Pseudomonadati</taxon>
        <taxon>Planctomycetota</taxon>
        <taxon>Planctomycetia</taxon>
        <taxon>Gemmatales</taxon>
        <taxon>Gemmataceae</taxon>
    </lineage>
</organism>
<dbReference type="InterPro" id="IPR050598">
    <property type="entry name" value="AminoAcid_Transporter"/>
</dbReference>
<feature type="transmembrane region" description="Helical" evidence="5">
    <location>
        <begin position="356"/>
        <end position="376"/>
    </location>
</feature>
<protein>
    <submittedName>
        <fullName evidence="6">Amino acid permease</fullName>
    </submittedName>
</protein>
<dbReference type="PANTHER" id="PTHR11785">
    <property type="entry name" value="AMINO ACID TRANSPORTER"/>
    <property type="match status" value="1"/>
</dbReference>
<keyword evidence="4 5" id="KW-0472">Membrane</keyword>
<proteinExistence type="predicted"/>
<feature type="transmembrane region" description="Helical" evidence="5">
    <location>
        <begin position="296"/>
        <end position="321"/>
    </location>
</feature>
<evidence type="ECO:0000256" key="5">
    <source>
        <dbReference type="SAM" id="Phobius"/>
    </source>
</evidence>
<feature type="transmembrane region" description="Helical" evidence="5">
    <location>
        <begin position="429"/>
        <end position="447"/>
    </location>
</feature>
<dbReference type="EMBL" id="CP074694">
    <property type="protein sequence ID" value="QVL32650.1"/>
    <property type="molecule type" value="Genomic_DNA"/>
</dbReference>
<reference evidence="6" key="1">
    <citation type="submission" date="2021-05" db="EMBL/GenBank/DDBJ databases">
        <title>Complete genome sequence of the cellulolytic planctomycete Telmatocola sphagniphila SP2T and characterization of the first cellulase from planctomycetes.</title>
        <authorList>
            <person name="Rakitin A.L."/>
            <person name="Beletsky A.V."/>
            <person name="Naumoff D.G."/>
            <person name="Kulichevskaya I.S."/>
            <person name="Mardanov A.V."/>
            <person name="Ravin N.V."/>
            <person name="Dedysh S.N."/>
        </authorList>
    </citation>
    <scope>NUCLEOTIDE SEQUENCE</scope>
    <source>
        <strain evidence="6">SP2T</strain>
    </source>
</reference>
<sequence>MKQDSAEPHQLHRVLGPWMATAIVIGTVIGSGVFKKAQPISQGIPQVGLALCAWVLVGFLTLMGALALAEVAIVHPKAGGNYVFLRESYGRMFGFLWGWVELWFIRAASVAALAWIFAESCSDVIDALFRVSPEPVVGILGKYAITIGVIVLLGALNARGTLLGGRIQVIITAVKVFSLVGIAVIPLILFLIGYQGEGAPKLDRLYPLFPESFSWAQLSGFGAAMVGILWAYDGWMNIAPIAGEVTNPSRNLPRAAVAGVLTLIALYVTVNLAYYLTIPVMDIVNLPKDRMTAGEYAMRIFGSVGLMLASICLMISVLGALNGNQLVGPRLLFAMGQDELVPGILCRIHPRYNTPANAGVTLSVISIVIVLAGSYIKPNGKALFDVITDFSMFGAISFGCLAVGSIFVVRKRFPVATHPLPYRCPGYPLPPVLYIVFMIGVIANMFVTQQNEAVAGVILIAVGGLIYFAIFRNKPVAVQRPA</sequence>